<evidence type="ECO:0000256" key="1">
    <source>
        <dbReference type="ARBA" id="ARBA00009497"/>
    </source>
</evidence>
<dbReference type="SUPFAM" id="SSF47240">
    <property type="entry name" value="Ferritin-like"/>
    <property type="match status" value="1"/>
</dbReference>
<evidence type="ECO:0000313" key="4">
    <source>
        <dbReference type="Proteomes" id="UP001238467"/>
    </source>
</evidence>
<dbReference type="InterPro" id="IPR008331">
    <property type="entry name" value="Ferritin_DPS_dom"/>
</dbReference>
<dbReference type="PANTHER" id="PTHR42932:SF3">
    <property type="entry name" value="DNA PROTECTION DURING STARVATION PROTEIN"/>
    <property type="match status" value="1"/>
</dbReference>
<dbReference type="InterPro" id="IPR012347">
    <property type="entry name" value="Ferritin-like"/>
</dbReference>
<organism evidence="3 4">
    <name type="scientific">Ancylobacter vacuolatus</name>
    <dbReference type="NCBI Taxonomy" id="223389"/>
    <lineage>
        <taxon>Bacteria</taxon>
        <taxon>Pseudomonadati</taxon>
        <taxon>Pseudomonadota</taxon>
        <taxon>Alphaproteobacteria</taxon>
        <taxon>Hyphomicrobiales</taxon>
        <taxon>Xanthobacteraceae</taxon>
        <taxon>Ancylobacter</taxon>
    </lineage>
</organism>
<dbReference type="Gene3D" id="1.20.1260.10">
    <property type="match status" value="1"/>
</dbReference>
<dbReference type="EMBL" id="JAUSUH010000007">
    <property type="protein sequence ID" value="MDQ0348828.1"/>
    <property type="molecule type" value="Genomic_DNA"/>
</dbReference>
<dbReference type="Proteomes" id="UP001238467">
    <property type="component" value="Unassembled WGS sequence"/>
</dbReference>
<evidence type="ECO:0000313" key="3">
    <source>
        <dbReference type="EMBL" id="MDQ0348828.1"/>
    </source>
</evidence>
<dbReference type="Pfam" id="PF00210">
    <property type="entry name" value="Ferritin"/>
    <property type="match status" value="1"/>
</dbReference>
<reference evidence="3 4" key="1">
    <citation type="submission" date="2023-07" db="EMBL/GenBank/DDBJ databases">
        <title>Genomic Encyclopedia of Type Strains, Phase IV (KMG-IV): sequencing the most valuable type-strain genomes for metagenomic binning, comparative biology and taxonomic classification.</title>
        <authorList>
            <person name="Goeker M."/>
        </authorList>
    </citation>
    <scope>NUCLEOTIDE SEQUENCE [LARGE SCALE GENOMIC DNA]</scope>
    <source>
        <strain evidence="3 4">DSM 1277</strain>
    </source>
</reference>
<evidence type="ECO:0000259" key="2">
    <source>
        <dbReference type="Pfam" id="PF00210"/>
    </source>
</evidence>
<comment type="caution">
    <text evidence="3">The sequence shown here is derived from an EMBL/GenBank/DDBJ whole genome shotgun (WGS) entry which is preliminary data.</text>
</comment>
<protein>
    <submittedName>
        <fullName evidence="3">DNA-binding ferritin-like protein</fullName>
    </submittedName>
</protein>
<proteinExistence type="inferred from homology"/>
<keyword evidence="4" id="KW-1185">Reference proteome</keyword>
<feature type="domain" description="Ferritin/DPS" evidence="2">
    <location>
        <begin position="30"/>
        <end position="69"/>
    </location>
</feature>
<comment type="similarity">
    <text evidence="1">Belongs to the Dps family.</text>
</comment>
<name>A0ABU0DK72_9HYPH</name>
<dbReference type="PANTHER" id="PTHR42932">
    <property type="entry name" value="GENERAL STRESS PROTEIN 20U"/>
    <property type="match status" value="1"/>
</dbReference>
<sequence>MDVETLKTRCLAPLATPTSLPSNAVNEIAAALTTLLTDVFTLYVKTKHFHWHLSGPHLRDHHLMLDEQGE</sequence>
<dbReference type="InterPro" id="IPR009078">
    <property type="entry name" value="Ferritin-like_SF"/>
</dbReference>
<gene>
    <name evidence="3" type="ORF">J2S76_003262</name>
</gene>
<accession>A0ABU0DK72</accession>
<dbReference type="InterPro" id="IPR002177">
    <property type="entry name" value="DPS_DNA-bd"/>
</dbReference>